<organism evidence="4">
    <name type="scientific">hydrothermal vent metagenome</name>
    <dbReference type="NCBI Taxonomy" id="652676"/>
    <lineage>
        <taxon>unclassified sequences</taxon>
        <taxon>metagenomes</taxon>
        <taxon>ecological metagenomes</taxon>
    </lineage>
</organism>
<dbReference type="InterPro" id="IPR029063">
    <property type="entry name" value="SAM-dependent_MTases_sf"/>
</dbReference>
<dbReference type="GO" id="GO:0008757">
    <property type="term" value="F:S-adenosylmethionine-dependent methyltransferase activity"/>
    <property type="evidence" value="ECO:0007669"/>
    <property type="project" value="InterPro"/>
</dbReference>
<gene>
    <name evidence="4" type="ORF">MNBD_NITROSPINAE02-1509</name>
</gene>
<dbReference type="AlphaFoldDB" id="A0A3B1BQP1"/>
<dbReference type="GO" id="GO:0032259">
    <property type="term" value="P:methylation"/>
    <property type="evidence" value="ECO:0007669"/>
    <property type="project" value="UniProtKB-KW"/>
</dbReference>
<dbReference type="PANTHER" id="PTHR13090">
    <property type="entry name" value="ARGININE-HYDROXYLASE NDUFAF5, MITOCHONDRIAL"/>
    <property type="match status" value="1"/>
</dbReference>
<dbReference type="CDD" id="cd02440">
    <property type="entry name" value="AdoMet_MTases"/>
    <property type="match status" value="1"/>
</dbReference>
<evidence type="ECO:0000256" key="2">
    <source>
        <dbReference type="ARBA" id="ARBA00022679"/>
    </source>
</evidence>
<dbReference type="EMBL" id="UOGE01000060">
    <property type="protein sequence ID" value="VAX20626.1"/>
    <property type="molecule type" value="Genomic_DNA"/>
</dbReference>
<dbReference type="PANTHER" id="PTHR13090:SF1">
    <property type="entry name" value="ARGININE-HYDROXYLASE NDUFAF5, MITOCHONDRIAL"/>
    <property type="match status" value="1"/>
</dbReference>
<dbReference type="Gene3D" id="3.40.50.150">
    <property type="entry name" value="Vaccinia Virus protein VP39"/>
    <property type="match status" value="1"/>
</dbReference>
<sequence>MRPYSKTRIMQAFDKSAPSYDEYAIFQNEVSDELLNEVKGLNLSGAVVMEFGCGAGTLSSRLAGLGHFKAALAFDIAKGMARMTRLRRNGSDNLFVVQADIENAPVKKGCVDLAVSNLVFQWIEDYESAFREIALSLKPGGRLLATTLGEGTFRELRETVEAVFAADGKHVDRSIFHKFTDARLLKEAARKAGLDIHTRRRTIVKTYKDIYQFLKSLKKIGVQNSEGLSALGLGRRGILEKISNEYNKTHFTEEGIAVTYEVILIDAASPQTG</sequence>
<evidence type="ECO:0000256" key="1">
    <source>
        <dbReference type="ARBA" id="ARBA00022603"/>
    </source>
</evidence>
<keyword evidence="2" id="KW-0808">Transferase</keyword>
<keyword evidence="1" id="KW-0489">Methyltransferase</keyword>
<dbReference type="Pfam" id="PF08241">
    <property type="entry name" value="Methyltransf_11"/>
    <property type="match status" value="1"/>
</dbReference>
<reference evidence="4" key="1">
    <citation type="submission" date="2018-06" db="EMBL/GenBank/DDBJ databases">
        <authorList>
            <person name="Zhirakovskaya E."/>
        </authorList>
    </citation>
    <scope>NUCLEOTIDE SEQUENCE</scope>
</reference>
<feature type="domain" description="Methyltransferase type 11" evidence="3">
    <location>
        <begin position="50"/>
        <end position="144"/>
    </location>
</feature>
<proteinExistence type="predicted"/>
<protein>
    <recommendedName>
        <fullName evidence="3">Methyltransferase type 11 domain-containing protein</fullName>
    </recommendedName>
</protein>
<dbReference type="InterPro" id="IPR013216">
    <property type="entry name" value="Methyltransf_11"/>
</dbReference>
<name>A0A3B1BQP1_9ZZZZ</name>
<dbReference type="InterPro" id="IPR050602">
    <property type="entry name" value="Malonyl-ACP_OMT"/>
</dbReference>
<evidence type="ECO:0000259" key="3">
    <source>
        <dbReference type="Pfam" id="PF08241"/>
    </source>
</evidence>
<dbReference type="SUPFAM" id="SSF53335">
    <property type="entry name" value="S-adenosyl-L-methionine-dependent methyltransferases"/>
    <property type="match status" value="1"/>
</dbReference>
<evidence type="ECO:0000313" key="4">
    <source>
        <dbReference type="EMBL" id="VAX20626.1"/>
    </source>
</evidence>
<accession>A0A3B1BQP1</accession>